<gene>
    <name evidence="12" type="ORF">GpartN1_g5670.t1</name>
</gene>
<keyword evidence="3" id="KW-0690">Ribosome biogenesis</keyword>
<organism evidence="12 13">
    <name type="scientific">Galdieria partita</name>
    <dbReference type="NCBI Taxonomy" id="83374"/>
    <lineage>
        <taxon>Eukaryota</taxon>
        <taxon>Rhodophyta</taxon>
        <taxon>Bangiophyceae</taxon>
        <taxon>Galdieriales</taxon>
        <taxon>Galdieriaceae</taxon>
        <taxon>Galdieria</taxon>
    </lineage>
</organism>
<evidence type="ECO:0000259" key="10">
    <source>
        <dbReference type="SMART" id="SM00363"/>
    </source>
</evidence>
<comment type="subcellular location">
    <subcellularLocation>
        <location evidence="1">Nucleus</location>
        <location evidence="1">Nucleolus</location>
    </subcellularLocation>
</comment>
<comment type="similarity">
    <text evidence="2">Belongs to the universal ribosomal protein uS4 family.</text>
</comment>
<evidence type="ECO:0000256" key="4">
    <source>
        <dbReference type="ARBA" id="ARBA00022884"/>
    </source>
</evidence>
<feature type="domain" description="RNA-binding S4" evidence="10">
    <location>
        <begin position="107"/>
        <end position="172"/>
    </location>
</feature>
<keyword evidence="4 9" id="KW-0694">RNA-binding</keyword>
<dbReference type="PROSITE" id="PS50889">
    <property type="entry name" value="S4"/>
    <property type="match status" value="1"/>
</dbReference>
<dbReference type="InterPro" id="IPR002942">
    <property type="entry name" value="S4_RNA-bd"/>
</dbReference>
<comment type="caution">
    <text evidence="12">The sequence shown here is derived from an EMBL/GenBank/DDBJ whole genome shotgun (WGS) entry which is preliminary data.</text>
</comment>
<evidence type="ECO:0000256" key="5">
    <source>
        <dbReference type="ARBA" id="ARBA00023242"/>
    </source>
</evidence>
<dbReference type="GO" id="GO:0019843">
    <property type="term" value="F:rRNA binding"/>
    <property type="evidence" value="ECO:0007669"/>
    <property type="project" value="InterPro"/>
</dbReference>
<accession>A0A9C7Q137</accession>
<dbReference type="SMART" id="SM01390">
    <property type="entry name" value="Ribosomal_S4"/>
    <property type="match status" value="1"/>
</dbReference>
<dbReference type="AlphaFoldDB" id="A0A9C7Q137"/>
<keyword evidence="6" id="KW-0687">Ribonucleoprotein</keyword>
<dbReference type="Proteomes" id="UP001061958">
    <property type="component" value="Unassembled WGS sequence"/>
</dbReference>
<sequence>MRVLKYHEFKLLKKADFLQWKKENNLHETRIIRRYRIQRPEDYHQYNKLCGRIKKLAEKIKALDPSDKKRIQYTDVLLEKLYEMGIIPLKQSLEQCAKITVSSFCRRRLAVVLVRLKYAENLKEATTLVEQGHIRIGPHQVTDPALLVTRNMEDFITWTNHSKIKRKILQYNDQLDDYDLL</sequence>
<evidence type="ECO:0000256" key="3">
    <source>
        <dbReference type="ARBA" id="ARBA00022517"/>
    </source>
</evidence>
<dbReference type="Gene3D" id="3.10.290.10">
    <property type="entry name" value="RNA-binding S4 domain"/>
    <property type="match status" value="1"/>
</dbReference>
<evidence type="ECO:0000256" key="7">
    <source>
        <dbReference type="ARBA" id="ARBA00069727"/>
    </source>
</evidence>
<dbReference type="InterPro" id="IPR036986">
    <property type="entry name" value="S4_RNA-bd_sf"/>
</dbReference>
<name>A0A9C7Q137_9RHOD</name>
<dbReference type="EMBL" id="BQMJ01000048">
    <property type="protein sequence ID" value="GJQ13879.1"/>
    <property type="molecule type" value="Genomic_DNA"/>
</dbReference>
<keyword evidence="13" id="KW-1185">Reference proteome</keyword>
<dbReference type="Pfam" id="PF00163">
    <property type="entry name" value="Ribosomal_S4"/>
    <property type="match status" value="1"/>
</dbReference>
<dbReference type="PANTHER" id="PTHR11831">
    <property type="entry name" value="30S 40S RIBOSOMAL PROTEIN"/>
    <property type="match status" value="1"/>
</dbReference>
<dbReference type="InterPro" id="IPR001912">
    <property type="entry name" value="Ribosomal_uS4_N"/>
</dbReference>
<dbReference type="GO" id="GO:0032040">
    <property type="term" value="C:small-subunit processome"/>
    <property type="evidence" value="ECO:0007669"/>
    <property type="project" value="TreeGrafter"/>
</dbReference>
<evidence type="ECO:0000259" key="11">
    <source>
        <dbReference type="SMART" id="SM01390"/>
    </source>
</evidence>
<evidence type="ECO:0000256" key="2">
    <source>
        <dbReference type="ARBA" id="ARBA00007465"/>
    </source>
</evidence>
<feature type="domain" description="Small ribosomal subunit protein uS4 N-terminal" evidence="11">
    <location>
        <begin position="3"/>
        <end position="106"/>
    </location>
</feature>
<dbReference type="Pfam" id="PF01479">
    <property type="entry name" value="S4"/>
    <property type="match status" value="1"/>
</dbReference>
<dbReference type="PANTHER" id="PTHR11831:SF1">
    <property type="entry name" value="U3 SMALL NUCLEOLAR RIBONUCLEOPROTEIN PROTEIN IMP3"/>
    <property type="match status" value="1"/>
</dbReference>
<dbReference type="OrthoDB" id="10248812at2759"/>
<keyword evidence="5" id="KW-0539">Nucleus</keyword>
<reference evidence="12" key="2">
    <citation type="submission" date="2022-01" db="EMBL/GenBank/DDBJ databases">
        <authorList>
            <person name="Hirooka S."/>
            <person name="Miyagishima S.Y."/>
        </authorList>
    </citation>
    <scope>NUCLEOTIDE SEQUENCE</scope>
    <source>
        <strain evidence="12">NBRC 102759</strain>
    </source>
</reference>
<evidence type="ECO:0000256" key="9">
    <source>
        <dbReference type="PROSITE-ProRule" id="PRU00182"/>
    </source>
</evidence>
<dbReference type="GO" id="GO:0034457">
    <property type="term" value="C:Mpp10 complex"/>
    <property type="evidence" value="ECO:0007669"/>
    <property type="project" value="TreeGrafter"/>
</dbReference>
<evidence type="ECO:0000256" key="1">
    <source>
        <dbReference type="ARBA" id="ARBA00004604"/>
    </source>
</evidence>
<dbReference type="CDD" id="cd00165">
    <property type="entry name" value="S4"/>
    <property type="match status" value="1"/>
</dbReference>
<proteinExistence type="inferred from homology"/>
<dbReference type="GO" id="GO:0042274">
    <property type="term" value="P:ribosomal small subunit biogenesis"/>
    <property type="evidence" value="ECO:0007669"/>
    <property type="project" value="TreeGrafter"/>
</dbReference>
<dbReference type="SUPFAM" id="SSF55174">
    <property type="entry name" value="Alpha-L RNA-binding motif"/>
    <property type="match status" value="1"/>
</dbReference>
<dbReference type="FunFam" id="3.10.290.10:FF:000006">
    <property type="entry name" value="U3 small nucleolar ribonucleoprotein IMP3"/>
    <property type="match status" value="1"/>
</dbReference>
<reference evidence="12" key="1">
    <citation type="journal article" date="2022" name="Proc. Natl. Acad. Sci. U.S.A.">
        <title>Life cycle and functional genomics of the unicellular red alga Galdieria for elucidating algal and plant evolution and industrial use.</title>
        <authorList>
            <person name="Hirooka S."/>
            <person name="Itabashi T."/>
            <person name="Ichinose T.M."/>
            <person name="Onuma R."/>
            <person name="Fujiwara T."/>
            <person name="Yamashita S."/>
            <person name="Jong L.W."/>
            <person name="Tomita R."/>
            <person name="Iwane A.H."/>
            <person name="Miyagishima S.Y."/>
        </authorList>
    </citation>
    <scope>NUCLEOTIDE SEQUENCE</scope>
    <source>
        <strain evidence="12">NBRC 102759</strain>
    </source>
</reference>
<evidence type="ECO:0000256" key="6">
    <source>
        <dbReference type="ARBA" id="ARBA00023274"/>
    </source>
</evidence>
<protein>
    <recommendedName>
        <fullName evidence="7">U3 small nucleolar ribonucleoprotein protein IMP3</fullName>
    </recommendedName>
    <alternativeName>
        <fullName evidence="8">U3 small nucleolar ribonucleoprotein protein imp3</fullName>
    </alternativeName>
</protein>
<dbReference type="GO" id="GO:0030515">
    <property type="term" value="F:snoRNA binding"/>
    <property type="evidence" value="ECO:0007669"/>
    <property type="project" value="TreeGrafter"/>
</dbReference>
<evidence type="ECO:0000256" key="8">
    <source>
        <dbReference type="ARBA" id="ARBA00072223"/>
    </source>
</evidence>
<evidence type="ECO:0000313" key="12">
    <source>
        <dbReference type="EMBL" id="GJQ13879.1"/>
    </source>
</evidence>
<dbReference type="SMART" id="SM00363">
    <property type="entry name" value="S4"/>
    <property type="match status" value="1"/>
</dbReference>
<dbReference type="GO" id="GO:0006364">
    <property type="term" value="P:rRNA processing"/>
    <property type="evidence" value="ECO:0007669"/>
    <property type="project" value="TreeGrafter"/>
</dbReference>
<dbReference type="InterPro" id="IPR022801">
    <property type="entry name" value="Ribosomal_uS4"/>
</dbReference>
<evidence type="ECO:0000313" key="13">
    <source>
        <dbReference type="Proteomes" id="UP001061958"/>
    </source>
</evidence>